<keyword evidence="1" id="KW-0732">Signal</keyword>
<dbReference type="Proteomes" id="UP000255024">
    <property type="component" value="Unassembled WGS sequence"/>
</dbReference>
<gene>
    <name evidence="2" type="ORF">NCTC11179_03742</name>
</gene>
<feature type="signal peptide" evidence="1">
    <location>
        <begin position="1"/>
        <end position="20"/>
    </location>
</feature>
<dbReference type="EMBL" id="UGQL01000002">
    <property type="protein sequence ID" value="STZ70209.1"/>
    <property type="molecule type" value="Genomic_DNA"/>
</dbReference>
<name>A0A378U4K0_MYROD</name>
<proteinExistence type="predicted"/>
<organism evidence="2 3">
    <name type="scientific">Myroides odoratus</name>
    <name type="common">Flavobacterium odoratum</name>
    <dbReference type="NCBI Taxonomy" id="256"/>
    <lineage>
        <taxon>Bacteria</taxon>
        <taxon>Pseudomonadati</taxon>
        <taxon>Bacteroidota</taxon>
        <taxon>Flavobacteriia</taxon>
        <taxon>Flavobacteriales</taxon>
        <taxon>Flavobacteriaceae</taxon>
        <taxon>Myroides</taxon>
    </lineage>
</organism>
<keyword evidence="3" id="KW-1185">Reference proteome</keyword>
<accession>A0A378U4K0</accession>
<sequence length="206" mass="23804">MKLARFFMVLFGLLTLPVLGQSTTYTPDMMVGHRAYGYTHTISHKLSDKLTLQNLVLFDAEYEEDTHNIFFIRNTIAYKLPKNFILNAGFGVKNPGKFASVYLQYQVKRKNFQLIYGVGTTYQKGFTLEQSLLVEYTPQITQEWQGLFRVSAVGNVDRHEYTRGFQHIRIGMKKDKITMGVAANLEQFAMSWDHFENYGVFVKVTL</sequence>
<reference evidence="2 3" key="1">
    <citation type="submission" date="2018-06" db="EMBL/GenBank/DDBJ databases">
        <authorList>
            <consortium name="Pathogen Informatics"/>
            <person name="Doyle S."/>
        </authorList>
    </citation>
    <scope>NUCLEOTIDE SEQUENCE [LARGE SCALE GENOMIC DNA]</scope>
    <source>
        <strain evidence="2 3">NCTC11179</strain>
    </source>
</reference>
<evidence type="ECO:0000256" key="1">
    <source>
        <dbReference type="SAM" id="SignalP"/>
    </source>
</evidence>
<evidence type="ECO:0000313" key="3">
    <source>
        <dbReference type="Proteomes" id="UP000255024"/>
    </source>
</evidence>
<evidence type="ECO:0000313" key="2">
    <source>
        <dbReference type="EMBL" id="STZ70209.1"/>
    </source>
</evidence>
<feature type="chain" id="PRO_5017021069" evidence="1">
    <location>
        <begin position="21"/>
        <end position="206"/>
    </location>
</feature>
<dbReference type="AlphaFoldDB" id="A0A378U4K0"/>
<protein>
    <submittedName>
        <fullName evidence="2">Uncharacterized protein</fullName>
    </submittedName>
</protein>